<organism evidence="1 2">
    <name type="scientific">Zophobas morio</name>
    <dbReference type="NCBI Taxonomy" id="2755281"/>
    <lineage>
        <taxon>Eukaryota</taxon>
        <taxon>Metazoa</taxon>
        <taxon>Ecdysozoa</taxon>
        <taxon>Arthropoda</taxon>
        <taxon>Hexapoda</taxon>
        <taxon>Insecta</taxon>
        <taxon>Pterygota</taxon>
        <taxon>Neoptera</taxon>
        <taxon>Endopterygota</taxon>
        <taxon>Coleoptera</taxon>
        <taxon>Polyphaga</taxon>
        <taxon>Cucujiformia</taxon>
        <taxon>Tenebrionidae</taxon>
        <taxon>Zophobas</taxon>
    </lineage>
</organism>
<dbReference type="EMBL" id="JALNTZ010000002">
    <property type="protein sequence ID" value="KAJ3664353.1"/>
    <property type="molecule type" value="Genomic_DNA"/>
</dbReference>
<dbReference type="Proteomes" id="UP001168821">
    <property type="component" value="Unassembled WGS sequence"/>
</dbReference>
<dbReference type="Pfam" id="PF14924">
    <property type="entry name" value="MAP10_N"/>
    <property type="match status" value="1"/>
</dbReference>
<name>A0AA38IYW9_9CUCU</name>
<evidence type="ECO:0000313" key="1">
    <source>
        <dbReference type="EMBL" id="KAJ3664353.1"/>
    </source>
</evidence>
<reference evidence="1" key="1">
    <citation type="journal article" date="2023" name="G3 (Bethesda)">
        <title>Whole genome assemblies of Zophobas morio and Tenebrio molitor.</title>
        <authorList>
            <person name="Kaur S."/>
            <person name="Stinson S.A."/>
            <person name="diCenzo G.C."/>
        </authorList>
    </citation>
    <scope>NUCLEOTIDE SEQUENCE</scope>
    <source>
        <strain evidence="1">QUZm001</strain>
    </source>
</reference>
<accession>A0AA38IYW9</accession>
<sequence length="342" mass="37437">MSALSTENLFLLEFLVDDLKLNARCDCMNPSGVCVCFQFLDNDPLDVCEEDFNGGNKFGEESVKTGKSCLFSLTPEQTKQVLKSFDITVGVFKRMPSGSEPEKACMGAAKVPILDLFMELISSKEVTTCAKVLQDNYPLLDTNKTPIGKIGVYIRLSCYGKNIVTQFQMNMDDKSVLFKDKEGRSLYRYKKSKKGRATKIEDLSCKDNPQAPCYQPPQCPEQTYGQQFPPPNYNCPQQPCFPPGMMGPGMMDMMGGPNMMGGGGMFPPPNMNFQTPPCFPPPNPNCPNQPCFPPPNPNCPNQPCFPPSQDECPLPGRPSQQVSFAAAPSGRGGCSGGCGRMC</sequence>
<protein>
    <submittedName>
        <fullName evidence="1">Uncharacterized protein</fullName>
    </submittedName>
</protein>
<comment type="caution">
    <text evidence="1">The sequence shown here is derived from an EMBL/GenBank/DDBJ whole genome shotgun (WGS) entry which is preliminary data.</text>
</comment>
<dbReference type="AlphaFoldDB" id="A0AA38IYW9"/>
<gene>
    <name evidence="1" type="ORF">Zmor_008530</name>
</gene>
<proteinExistence type="predicted"/>
<keyword evidence="2" id="KW-1185">Reference proteome</keyword>
<evidence type="ECO:0000313" key="2">
    <source>
        <dbReference type="Proteomes" id="UP001168821"/>
    </source>
</evidence>